<feature type="compositionally biased region" description="Polar residues" evidence="5">
    <location>
        <begin position="358"/>
        <end position="378"/>
    </location>
</feature>
<keyword evidence="8" id="KW-1185">Reference proteome</keyword>
<keyword evidence="2 4" id="KW-0547">Nucleotide-binding</keyword>
<feature type="compositionally biased region" description="Low complexity" evidence="5">
    <location>
        <begin position="415"/>
        <end position="429"/>
    </location>
</feature>
<keyword evidence="3 4" id="KW-0067">ATP-binding</keyword>
<dbReference type="SMART" id="SM00220">
    <property type="entry name" value="S_TKc"/>
    <property type="match status" value="1"/>
</dbReference>
<keyword evidence="7" id="KW-0808">Transferase</keyword>
<dbReference type="PROSITE" id="PS00107">
    <property type="entry name" value="PROTEIN_KINASE_ATP"/>
    <property type="match status" value="1"/>
</dbReference>
<name>A0ABQ9XLY6_9EUKA</name>
<dbReference type="Gene3D" id="1.10.510.10">
    <property type="entry name" value="Transferase(Phosphotransferase) domain 1"/>
    <property type="match status" value="1"/>
</dbReference>
<evidence type="ECO:0000313" key="7">
    <source>
        <dbReference type="EMBL" id="KAK2952490.1"/>
    </source>
</evidence>
<dbReference type="InterPro" id="IPR011009">
    <property type="entry name" value="Kinase-like_dom_sf"/>
</dbReference>
<dbReference type="Proteomes" id="UP001281761">
    <property type="component" value="Unassembled WGS sequence"/>
</dbReference>
<evidence type="ECO:0000256" key="5">
    <source>
        <dbReference type="SAM" id="MobiDB-lite"/>
    </source>
</evidence>
<dbReference type="Pfam" id="PF00069">
    <property type="entry name" value="Pkinase"/>
    <property type="match status" value="1"/>
</dbReference>
<feature type="compositionally biased region" description="Polar residues" evidence="5">
    <location>
        <begin position="332"/>
        <end position="341"/>
    </location>
</feature>
<accession>A0ABQ9XLY6</accession>
<dbReference type="SUPFAM" id="SSF56112">
    <property type="entry name" value="Protein kinase-like (PK-like)"/>
    <property type="match status" value="1"/>
</dbReference>
<comment type="caution">
    <text evidence="7">The sequence shown here is derived from an EMBL/GenBank/DDBJ whole genome shotgun (WGS) entry which is preliminary data.</text>
</comment>
<dbReference type="InterPro" id="IPR017441">
    <property type="entry name" value="Protein_kinase_ATP_BS"/>
</dbReference>
<dbReference type="InterPro" id="IPR050235">
    <property type="entry name" value="CK1_Ser-Thr_kinase"/>
</dbReference>
<dbReference type="InterPro" id="IPR008271">
    <property type="entry name" value="Ser/Thr_kinase_AS"/>
</dbReference>
<dbReference type="PANTHER" id="PTHR11909">
    <property type="entry name" value="CASEIN KINASE-RELATED"/>
    <property type="match status" value="1"/>
</dbReference>
<feature type="compositionally biased region" description="Polar residues" evidence="5">
    <location>
        <begin position="385"/>
        <end position="394"/>
    </location>
</feature>
<dbReference type="GO" id="GO:0004674">
    <property type="term" value="F:protein serine/threonine kinase activity"/>
    <property type="evidence" value="ECO:0007669"/>
    <property type="project" value="UniProtKB-EC"/>
</dbReference>
<dbReference type="PROSITE" id="PS00108">
    <property type="entry name" value="PROTEIN_KINASE_ST"/>
    <property type="match status" value="1"/>
</dbReference>
<organism evidence="7 8">
    <name type="scientific">Blattamonas nauphoetae</name>
    <dbReference type="NCBI Taxonomy" id="2049346"/>
    <lineage>
        <taxon>Eukaryota</taxon>
        <taxon>Metamonada</taxon>
        <taxon>Preaxostyla</taxon>
        <taxon>Oxymonadida</taxon>
        <taxon>Blattamonas</taxon>
    </lineage>
</organism>
<feature type="compositionally biased region" description="Basic residues" evidence="5">
    <location>
        <begin position="395"/>
        <end position="408"/>
    </location>
</feature>
<proteinExistence type="predicted"/>
<dbReference type="CDD" id="cd14016">
    <property type="entry name" value="STKc_CK1"/>
    <property type="match status" value="1"/>
</dbReference>
<sequence>MSLSLCDRLDGILHPGEKVKTDKFSFRIDAFIGKGSFGFVYSARVVPSNRRVALKIESSNRKSSSLYYEMKIYQLLGTFPGIPKIQHYSIQMGFSVMMMDLLGPSLSSLFDERHRLFSVGTTLRIGHQVLSRLEFIHSKGIIHRDIKPSNLVVGRGEHMNTIFLLDFGIAKPYLDFSSSSHIPLRPSKGLAGTARYSSLNALIGIEQTRRDDLETLAYVLIEFLTGSLPWSRLPKIVGQGKKDAIRDAKINISVEELCKDVPKEIADFLKYTRKLAFEEQPDYQYLHSLLSSCQERLHLDEDGPFDWTARMKEKEKAEEEELKIRVAKEQQHSLSSRSCFVSPNPAVPSPPINHLDRTNSNPNSPASVPLSTHLCLSSDTRDSPHSVTHPLSHTHSPRQSHTKSHTPKSTKLEITSVKTHSKSSSSTQSRTERHRRSHIPTLPFCQSPSSSPSITPRHVLHSSHQKQREPETRDKETRHPPSTSLPTPTLSPFIHFNDSSIESYHCNTPQSTTTQLTPAENIHFTSLSSALFPSLTSSSQSQHHSRSSYPKQASVHPPSFFPTCPDTLDLDPGPFSIE</sequence>
<gene>
    <name evidence="7" type="ORF">BLNAU_12596</name>
</gene>
<evidence type="ECO:0000259" key="6">
    <source>
        <dbReference type="PROSITE" id="PS50011"/>
    </source>
</evidence>
<feature type="binding site" evidence="4">
    <location>
        <position position="55"/>
    </location>
    <ligand>
        <name>ATP</name>
        <dbReference type="ChEBI" id="CHEBI:30616"/>
    </ligand>
</feature>
<evidence type="ECO:0000256" key="4">
    <source>
        <dbReference type="PROSITE-ProRule" id="PRU10141"/>
    </source>
</evidence>
<evidence type="ECO:0000256" key="2">
    <source>
        <dbReference type="ARBA" id="ARBA00022741"/>
    </source>
</evidence>
<evidence type="ECO:0000256" key="1">
    <source>
        <dbReference type="ARBA" id="ARBA00012513"/>
    </source>
</evidence>
<reference evidence="7 8" key="1">
    <citation type="journal article" date="2022" name="bioRxiv">
        <title>Genomics of Preaxostyla Flagellates Illuminates Evolutionary Transitions and the Path Towards Mitochondrial Loss.</title>
        <authorList>
            <person name="Novak L.V.F."/>
            <person name="Treitli S.C."/>
            <person name="Pyrih J."/>
            <person name="Halakuc P."/>
            <person name="Pipaliya S.V."/>
            <person name="Vacek V."/>
            <person name="Brzon O."/>
            <person name="Soukal P."/>
            <person name="Eme L."/>
            <person name="Dacks J.B."/>
            <person name="Karnkowska A."/>
            <person name="Elias M."/>
            <person name="Hampl V."/>
        </authorList>
    </citation>
    <scope>NUCLEOTIDE SEQUENCE [LARGE SCALE GENOMIC DNA]</scope>
    <source>
        <strain evidence="7">NAU3</strain>
        <tissue evidence="7">Gut</tissue>
    </source>
</reference>
<feature type="region of interest" description="Disordered" evidence="5">
    <location>
        <begin position="326"/>
        <end position="492"/>
    </location>
</feature>
<feature type="compositionally biased region" description="Basic and acidic residues" evidence="5">
    <location>
        <begin position="466"/>
        <end position="479"/>
    </location>
</feature>
<feature type="region of interest" description="Disordered" evidence="5">
    <location>
        <begin position="535"/>
        <end position="578"/>
    </location>
</feature>
<dbReference type="EC" id="2.7.11.1" evidence="1"/>
<feature type="domain" description="Protein kinase" evidence="6">
    <location>
        <begin position="26"/>
        <end position="290"/>
    </location>
</feature>
<feature type="compositionally biased region" description="Polar residues" evidence="5">
    <location>
        <begin position="444"/>
        <end position="454"/>
    </location>
</feature>
<protein>
    <recommendedName>
        <fullName evidence="1">non-specific serine/threonine protein kinase</fullName>
        <ecNumber evidence="1">2.7.11.1</ecNumber>
    </recommendedName>
</protein>
<evidence type="ECO:0000256" key="3">
    <source>
        <dbReference type="ARBA" id="ARBA00022840"/>
    </source>
</evidence>
<dbReference type="InterPro" id="IPR000719">
    <property type="entry name" value="Prot_kinase_dom"/>
</dbReference>
<keyword evidence="7" id="KW-0418">Kinase</keyword>
<feature type="compositionally biased region" description="Low complexity" evidence="5">
    <location>
        <begin position="480"/>
        <end position="492"/>
    </location>
</feature>
<dbReference type="EMBL" id="JARBJD010000103">
    <property type="protein sequence ID" value="KAK2952490.1"/>
    <property type="molecule type" value="Genomic_DNA"/>
</dbReference>
<dbReference type="PROSITE" id="PS50011">
    <property type="entry name" value="PROTEIN_KINASE_DOM"/>
    <property type="match status" value="1"/>
</dbReference>
<evidence type="ECO:0000313" key="8">
    <source>
        <dbReference type="Proteomes" id="UP001281761"/>
    </source>
</evidence>